<dbReference type="EMBL" id="NCKW01017000">
    <property type="protein sequence ID" value="POM59864.1"/>
    <property type="molecule type" value="Genomic_DNA"/>
</dbReference>
<organism evidence="2 3">
    <name type="scientific">Phytophthora palmivora</name>
    <dbReference type="NCBI Taxonomy" id="4796"/>
    <lineage>
        <taxon>Eukaryota</taxon>
        <taxon>Sar</taxon>
        <taxon>Stramenopiles</taxon>
        <taxon>Oomycota</taxon>
        <taxon>Peronosporomycetes</taxon>
        <taxon>Peronosporales</taxon>
        <taxon>Peronosporaceae</taxon>
        <taxon>Phytophthora</taxon>
    </lineage>
</organism>
<sequence>MVIVYPAFQTLFTMVISNLLWINKPQVRDLMDEAVIFTVDFFITFYLATCMQRASSFLTIYTVVVIDLSQTAIALYSLHNRTRGILTNTRGVTDTKLLKSTACYV</sequence>
<keyword evidence="3" id="KW-1185">Reference proteome</keyword>
<evidence type="ECO:0000256" key="1">
    <source>
        <dbReference type="SAM" id="Phobius"/>
    </source>
</evidence>
<keyword evidence="1" id="KW-0472">Membrane</keyword>
<dbReference type="Proteomes" id="UP000237271">
    <property type="component" value="Unassembled WGS sequence"/>
</dbReference>
<protein>
    <submittedName>
        <fullName evidence="2">Uncharacterized protein</fullName>
    </submittedName>
</protein>
<gene>
    <name evidence="2" type="ORF">PHPALM_31343</name>
</gene>
<evidence type="ECO:0000313" key="2">
    <source>
        <dbReference type="EMBL" id="POM59864.1"/>
    </source>
</evidence>
<keyword evidence="1" id="KW-1133">Transmembrane helix</keyword>
<comment type="caution">
    <text evidence="2">The sequence shown here is derived from an EMBL/GenBank/DDBJ whole genome shotgun (WGS) entry which is preliminary data.</text>
</comment>
<accession>A0A2P4X2T9</accession>
<name>A0A2P4X2T9_9STRA</name>
<feature type="transmembrane region" description="Helical" evidence="1">
    <location>
        <begin position="6"/>
        <end position="22"/>
    </location>
</feature>
<keyword evidence="1" id="KW-0812">Transmembrane</keyword>
<feature type="transmembrane region" description="Helical" evidence="1">
    <location>
        <begin position="60"/>
        <end position="78"/>
    </location>
</feature>
<feature type="transmembrane region" description="Helical" evidence="1">
    <location>
        <begin position="34"/>
        <end position="54"/>
    </location>
</feature>
<evidence type="ECO:0000313" key="3">
    <source>
        <dbReference type="Proteomes" id="UP000237271"/>
    </source>
</evidence>
<reference evidence="2 3" key="1">
    <citation type="journal article" date="2017" name="Genome Biol. Evol.">
        <title>Phytophthora megakarya and P. palmivora, closely related causal agents of cacao black pod rot, underwent increases in genome sizes and gene numbers by different mechanisms.</title>
        <authorList>
            <person name="Ali S.S."/>
            <person name="Shao J."/>
            <person name="Lary D.J."/>
            <person name="Kronmiller B."/>
            <person name="Shen D."/>
            <person name="Strem M.D."/>
            <person name="Amoako-Attah I."/>
            <person name="Akrofi A.Y."/>
            <person name="Begoude B.A."/>
            <person name="Ten Hoopen G.M."/>
            <person name="Coulibaly K."/>
            <person name="Kebe B.I."/>
            <person name="Melnick R.L."/>
            <person name="Guiltinan M.J."/>
            <person name="Tyler B.M."/>
            <person name="Meinhardt L.W."/>
            <person name="Bailey B.A."/>
        </authorList>
    </citation>
    <scope>NUCLEOTIDE SEQUENCE [LARGE SCALE GENOMIC DNA]</scope>
    <source>
        <strain evidence="3">sbr112.9</strain>
    </source>
</reference>
<dbReference type="OrthoDB" id="97427at2759"/>
<proteinExistence type="predicted"/>
<dbReference type="AlphaFoldDB" id="A0A2P4X2T9"/>